<keyword evidence="2" id="KW-0472">Membrane</keyword>
<protein>
    <recommendedName>
        <fullName evidence="6">DUF4328 domain-containing protein</fullName>
    </recommendedName>
</protein>
<evidence type="ECO:0000256" key="1">
    <source>
        <dbReference type="SAM" id="MobiDB-lite"/>
    </source>
</evidence>
<evidence type="ECO:0008006" key="6">
    <source>
        <dbReference type="Google" id="ProtNLM"/>
    </source>
</evidence>
<dbReference type="EMBL" id="JAGMVJ010000031">
    <property type="protein sequence ID" value="KAH7068586.1"/>
    <property type="molecule type" value="Genomic_DNA"/>
</dbReference>
<feature type="signal peptide" evidence="3">
    <location>
        <begin position="1"/>
        <end position="28"/>
    </location>
</feature>
<feature type="compositionally biased region" description="Gly residues" evidence="1">
    <location>
        <begin position="83"/>
        <end position="100"/>
    </location>
</feature>
<dbReference type="OrthoDB" id="3564275at2759"/>
<accession>A0A8K0QU48</accession>
<feature type="non-terminal residue" evidence="4">
    <location>
        <position position="1"/>
    </location>
</feature>
<keyword evidence="2" id="KW-0812">Transmembrane</keyword>
<feature type="transmembrane region" description="Helical" evidence="2">
    <location>
        <begin position="206"/>
        <end position="224"/>
    </location>
</feature>
<feature type="region of interest" description="Disordered" evidence="1">
    <location>
        <begin position="73"/>
        <end position="100"/>
    </location>
</feature>
<evidence type="ECO:0000256" key="3">
    <source>
        <dbReference type="SAM" id="SignalP"/>
    </source>
</evidence>
<organism evidence="4 5">
    <name type="scientific">Paraphoma chrysanthemicola</name>
    <dbReference type="NCBI Taxonomy" id="798071"/>
    <lineage>
        <taxon>Eukaryota</taxon>
        <taxon>Fungi</taxon>
        <taxon>Dikarya</taxon>
        <taxon>Ascomycota</taxon>
        <taxon>Pezizomycotina</taxon>
        <taxon>Dothideomycetes</taxon>
        <taxon>Pleosporomycetidae</taxon>
        <taxon>Pleosporales</taxon>
        <taxon>Pleosporineae</taxon>
        <taxon>Phaeosphaeriaceae</taxon>
        <taxon>Paraphoma</taxon>
    </lineage>
</organism>
<gene>
    <name evidence="4" type="ORF">FB567DRAFT_540773</name>
</gene>
<evidence type="ECO:0000313" key="5">
    <source>
        <dbReference type="Proteomes" id="UP000813461"/>
    </source>
</evidence>
<reference evidence="4" key="1">
    <citation type="journal article" date="2021" name="Nat. Commun.">
        <title>Genetic determinants of endophytism in the Arabidopsis root mycobiome.</title>
        <authorList>
            <person name="Mesny F."/>
            <person name="Miyauchi S."/>
            <person name="Thiergart T."/>
            <person name="Pickel B."/>
            <person name="Atanasova L."/>
            <person name="Karlsson M."/>
            <person name="Huettel B."/>
            <person name="Barry K.W."/>
            <person name="Haridas S."/>
            <person name="Chen C."/>
            <person name="Bauer D."/>
            <person name="Andreopoulos W."/>
            <person name="Pangilinan J."/>
            <person name="LaButti K."/>
            <person name="Riley R."/>
            <person name="Lipzen A."/>
            <person name="Clum A."/>
            <person name="Drula E."/>
            <person name="Henrissat B."/>
            <person name="Kohler A."/>
            <person name="Grigoriev I.V."/>
            <person name="Martin F.M."/>
            <person name="Hacquard S."/>
        </authorList>
    </citation>
    <scope>NUCLEOTIDE SEQUENCE</scope>
    <source>
        <strain evidence="4">MPI-SDFR-AT-0120</strain>
    </source>
</reference>
<keyword evidence="5" id="KW-1185">Reference proteome</keyword>
<name>A0A8K0QU48_9PLEO</name>
<feature type="compositionally biased region" description="Basic and acidic residues" evidence="1">
    <location>
        <begin position="73"/>
        <end position="82"/>
    </location>
</feature>
<comment type="caution">
    <text evidence="4">The sequence shown here is derived from an EMBL/GenBank/DDBJ whole genome shotgun (WGS) entry which is preliminary data.</text>
</comment>
<dbReference type="AlphaFoldDB" id="A0A8K0QU48"/>
<evidence type="ECO:0000313" key="4">
    <source>
        <dbReference type="EMBL" id="KAH7068586.1"/>
    </source>
</evidence>
<feature type="transmembrane region" description="Helical" evidence="2">
    <location>
        <begin position="275"/>
        <end position="301"/>
    </location>
</feature>
<feature type="chain" id="PRO_5035479508" description="DUF4328 domain-containing protein" evidence="3">
    <location>
        <begin position="29"/>
        <end position="375"/>
    </location>
</feature>
<keyword evidence="2" id="KW-1133">Transmembrane helix</keyword>
<dbReference type="Proteomes" id="UP000813461">
    <property type="component" value="Unassembled WGS sequence"/>
</dbReference>
<evidence type="ECO:0000256" key="2">
    <source>
        <dbReference type="SAM" id="Phobius"/>
    </source>
</evidence>
<keyword evidence="3" id="KW-0732">Signal</keyword>
<sequence>MGKSLQKIASCVVHLLLAQSTLPSLVQADTNGSFVDQSAFSQFELWKNTGLQPCPINTTATLSAVNATSTARERIVARDPRGGGRGGGSSSSGGSSGGTNGGDFIKSTWVDKQDSFCQKMKGTPIMIPSKPTQYGFTPWWPTFTAQFVSLVFTWVGLWWTTRTVEREGAQDMKLPISFWIQLPIDVARMLAWFVKTFHGFAVANRFSWVSVILWLVPFNYIWLVRLLDAKKRTSTQAVLHSTPQPTPYGQAADYYKVPHVEEANTTQTTSGPTRWFFLSILFAAITAFMWILSLVVVGLHFKYAWFDSKHTHPIYVEVAKAVSDPALIARGVPEACINWAKRVPNTIAWDLLDLRIVQAVQVLIVAIQFVMCTAV</sequence>
<proteinExistence type="predicted"/>
<feature type="transmembrane region" description="Helical" evidence="2">
    <location>
        <begin position="139"/>
        <end position="160"/>
    </location>
</feature>